<dbReference type="AlphaFoldDB" id="A0A090WWM4"/>
<evidence type="ECO:0000256" key="2">
    <source>
        <dbReference type="ARBA" id="ARBA00022801"/>
    </source>
</evidence>
<evidence type="ECO:0000256" key="1">
    <source>
        <dbReference type="ARBA" id="ARBA00008779"/>
    </source>
</evidence>
<reference evidence="4 5" key="1">
    <citation type="journal article" date="2014" name="Genome Announc.">
        <title>Draft Genome Sequences of Marine Flavobacterium Algibacter lectus Strains SS8 and NR4.</title>
        <authorList>
            <person name="Takatani N."/>
            <person name="Nakanishi M."/>
            <person name="Meirelles P."/>
            <person name="Mino S."/>
            <person name="Suda W."/>
            <person name="Oshima K."/>
            <person name="Hattori M."/>
            <person name="Ohkuma M."/>
            <person name="Hosokawa M."/>
            <person name="Miyashita K."/>
            <person name="Thompson F.L."/>
            <person name="Niwa A."/>
            <person name="Sawabe T."/>
            <person name="Sawabe T."/>
        </authorList>
    </citation>
    <scope>NUCLEOTIDE SEQUENCE [LARGE SCALE GENOMIC DNA]</scope>
    <source>
        <strain evidence="5">JCM19274</strain>
    </source>
</reference>
<dbReference type="InterPro" id="IPR000917">
    <property type="entry name" value="Sulfatase_N"/>
</dbReference>
<dbReference type="EMBL" id="BBNU01000011">
    <property type="protein sequence ID" value="GAL80658.1"/>
    <property type="molecule type" value="Genomic_DNA"/>
</dbReference>
<dbReference type="Gene3D" id="3.40.720.10">
    <property type="entry name" value="Alkaline Phosphatase, subunit A"/>
    <property type="match status" value="1"/>
</dbReference>
<dbReference type="PANTHER" id="PTHR42693:SF53">
    <property type="entry name" value="ENDO-4-O-SULFATASE"/>
    <property type="match status" value="1"/>
</dbReference>
<dbReference type="Pfam" id="PF00884">
    <property type="entry name" value="Sulfatase"/>
    <property type="match status" value="1"/>
</dbReference>
<dbReference type="InterPro" id="IPR050738">
    <property type="entry name" value="Sulfatase"/>
</dbReference>
<proteinExistence type="inferred from homology"/>
<organism evidence="4 5">
    <name type="scientific">Algibacter lectus</name>
    <dbReference type="NCBI Taxonomy" id="221126"/>
    <lineage>
        <taxon>Bacteria</taxon>
        <taxon>Pseudomonadati</taxon>
        <taxon>Bacteroidota</taxon>
        <taxon>Flavobacteriia</taxon>
        <taxon>Flavobacteriales</taxon>
        <taxon>Flavobacteriaceae</taxon>
        <taxon>Algibacter</taxon>
    </lineage>
</organism>
<feature type="domain" description="Sulfatase N-terminal" evidence="3">
    <location>
        <begin position="12"/>
        <end position="111"/>
    </location>
</feature>
<comment type="caution">
    <text evidence="4">The sequence shown here is derived from an EMBL/GenBank/DDBJ whole genome shotgun (WGS) entry which is preliminary data.</text>
</comment>
<dbReference type="PANTHER" id="PTHR42693">
    <property type="entry name" value="ARYLSULFATASE FAMILY MEMBER"/>
    <property type="match status" value="1"/>
</dbReference>
<protein>
    <submittedName>
        <fullName evidence="4">Choline-sulfatase</fullName>
        <ecNumber evidence="4">3.1.6.6</ecNumber>
    </submittedName>
</protein>
<dbReference type="GO" id="GO:0004065">
    <property type="term" value="F:arylsulfatase activity"/>
    <property type="evidence" value="ECO:0007669"/>
    <property type="project" value="TreeGrafter"/>
</dbReference>
<dbReference type="EC" id="3.1.6.6" evidence="4"/>
<dbReference type="SUPFAM" id="SSF53649">
    <property type="entry name" value="Alkaline phosphatase-like"/>
    <property type="match status" value="1"/>
</dbReference>
<sequence>MNGTKIAGTTPSSHLDMVKELDVQMEMLVDALKKKGVYDNTLIIFTSDNGGLLKPKTIKSGHQSNDIYRGGKNQMYEGGHRVPFIAWWPSQIKANTVSNTPILGIDIMATLAISQIKK</sequence>
<evidence type="ECO:0000313" key="5">
    <source>
        <dbReference type="Proteomes" id="UP000029643"/>
    </source>
</evidence>
<dbReference type="Proteomes" id="UP000029643">
    <property type="component" value="Unassembled WGS sequence"/>
</dbReference>
<name>A0A090WWM4_9FLAO</name>
<keyword evidence="2 4" id="KW-0378">Hydrolase</keyword>
<dbReference type="GO" id="GO:0047753">
    <property type="term" value="F:choline-sulfatase activity"/>
    <property type="evidence" value="ECO:0007669"/>
    <property type="project" value="UniProtKB-EC"/>
</dbReference>
<dbReference type="RefSeq" id="WP_262480815.1">
    <property type="nucleotide sequence ID" value="NZ_BBNU01000011.1"/>
</dbReference>
<comment type="similarity">
    <text evidence="1">Belongs to the sulfatase family.</text>
</comment>
<evidence type="ECO:0000313" key="4">
    <source>
        <dbReference type="EMBL" id="GAL80658.1"/>
    </source>
</evidence>
<gene>
    <name evidence="4" type="ORF">JCM19274_1284</name>
</gene>
<dbReference type="InterPro" id="IPR017850">
    <property type="entry name" value="Alkaline_phosphatase_core_sf"/>
</dbReference>
<accession>A0A090WWM4</accession>
<evidence type="ECO:0000259" key="3">
    <source>
        <dbReference type="Pfam" id="PF00884"/>
    </source>
</evidence>